<feature type="domain" description="Beta-ketoacyl-[acyl-carrier-protein] synthase III C-terminal" evidence="3">
    <location>
        <begin position="266"/>
        <end position="345"/>
    </location>
</feature>
<reference evidence="4" key="1">
    <citation type="submission" date="2022-06" db="EMBL/GenBank/DDBJ databases">
        <title>Genome public.</title>
        <authorList>
            <person name="Sun Q."/>
        </authorList>
    </citation>
    <scope>NUCLEOTIDE SEQUENCE</scope>
    <source>
        <strain evidence="4">CWNU-1</strain>
    </source>
</reference>
<keyword evidence="2" id="KW-0012">Acyltransferase</keyword>
<evidence type="ECO:0000259" key="3">
    <source>
        <dbReference type="Pfam" id="PF08541"/>
    </source>
</evidence>
<dbReference type="Proteomes" id="UP001431429">
    <property type="component" value="Unassembled WGS sequence"/>
</dbReference>
<evidence type="ECO:0000256" key="2">
    <source>
        <dbReference type="ARBA" id="ARBA00023315"/>
    </source>
</evidence>
<dbReference type="PANTHER" id="PTHR34069:SF2">
    <property type="entry name" value="BETA-KETOACYL-[ACYL-CARRIER-PROTEIN] SYNTHASE III"/>
    <property type="match status" value="1"/>
</dbReference>
<proteinExistence type="predicted"/>
<gene>
    <name evidence="4" type="ORF">NBG84_08175</name>
</gene>
<dbReference type="SUPFAM" id="SSF53901">
    <property type="entry name" value="Thiolase-like"/>
    <property type="match status" value="2"/>
</dbReference>
<dbReference type="Gene3D" id="3.40.47.10">
    <property type="match status" value="2"/>
</dbReference>
<dbReference type="RefSeq" id="WP_250918617.1">
    <property type="nucleotide sequence ID" value="NZ_JAMQAW010000007.1"/>
</dbReference>
<dbReference type="Pfam" id="PF08541">
    <property type="entry name" value="ACP_syn_III_C"/>
    <property type="match status" value="1"/>
</dbReference>
<protein>
    <submittedName>
        <fullName evidence="4">3-oxoacyl-ACP reductase</fullName>
    </submittedName>
</protein>
<evidence type="ECO:0000313" key="4">
    <source>
        <dbReference type="EMBL" id="MCM2388276.1"/>
    </source>
</evidence>
<keyword evidence="5" id="KW-1185">Reference proteome</keyword>
<organism evidence="4 5">
    <name type="scientific">Streptomyces albipurpureus</name>
    <dbReference type="NCBI Taxonomy" id="2897419"/>
    <lineage>
        <taxon>Bacteria</taxon>
        <taxon>Bacillati</taxon>
        <taxon>Actinomycetota</taxon>
        <taxon>Actinomycetes</taxon>
        <taxon>Kitasatosporales</taxon>
        <taxon>Streptomycetaceae</taxon>
        <taxon>Streptomyces</taxon>
    </lineage>
</organism>
<dbReference type="PANTHER" id="PTHR34069">
    <property type="entry name" value="3-OXOACYL-[ACYL-CARRIER-PROTEIN] SYNTHASE 3"/>
    <property type="match status" value="1"/>
</dbReference>
<name>A0ABT0UIW4_9ACTN</name>
<dbReference type="InterPro" id="IPR013747">
    <property type="entry name" value="ACP_syn_III_C"/>
</dbReference>
<keyword evidence="1" id="KW-0808">Transferase</keyword>
<dbReference type="InterPro" id="IPR016039">
    <property type="entry name" value="Thiolase-like"/>
</dbReference>
<comment type="caution">
    <text evidence="4">The sequence shown here is derived from an EMBL/GenBank/DDBJ whole genome shotgun (WGS) entry which is preliminary data.</text>
</comment>
<evidence type="ECO:0000313" key="5">
    <source>
        <dbReference type="Proteomes" id="UP001431429"/>
    </source>
</evidence>
<dbReference type="EMBL" id="JAMQAW010000007">
    <property type="protein sequence ID" value="MCM2388276.1"/>
    <property type="molecule type" value="Genomic_DNA"/>
</dbReference>
<evidence type="ECO:0000256" key="1">
    <source>
        <dbReference type="ARBA" id="ARBA00022679"/>
    </source>
</evidence>
<accession>A0ABT0UIW4</accession>
<sequence>MKLRAVSAALPSRKVTNADILELIGEHSADHFTGDLQRVQRKVGNLLSYTGSDTRYWLDADERPIDLLRAAADSAMAQSDIAPEQVELLIYTGVGRGFLEPGGAYHSAAAIGLRNAHCFDILDACMSWTRAVQLAESLFRTGQYRNAMIVNAKFAVSRGGAVMPHVFRLERLEDLLSTLPAYTLGEAATATVLTADDVNEPWRFRFISRPELAPLCNITLNGYEGYCDPSDKLAHNGVGVFTSFGFDMHEVGRDEVHAVFDQLNPPVDEVAALFTHASSKRLWQDFADTIGLGSVIHHVYDRIGNVVSASVPAAVASAIGTGQLRPGQRAVGLVGSAGMSFGAFTFVL</sequence>